<gene>
    <name evidence="2" type="ORF">GSOID_T00019426001</name>
</gene>
<keyword evidence="1" id="KW-0732">Signal</keyword>
<organism evidence="2">
    <name type="scientific">Oikopleura dioica</name>
    <name type="common">Tunicate</name>
    <dbReference type="NCBI Taxonomy" id="34765"/>
    <lineage>
        <taxon>Eukaryota</taxon>
        <taxon>Metazoa</taxon>
        <taxon>Chordata</taxon>
        <taxon>Tunicata</taxon>
        <taxon>Appendicularia</taxon>
        <taxon>Copelata</taxon>
        <taxon>Oikopleuridae</taxon>
        <taxon>Oikopleura</taxon>
    </lineage>
</organism>
<accession>E4YTV7</accession>
<evidence type="ECO:0008006" key="3">
    <source>
        <dbReference type="Google" id="ProtNLM"/>
    </source>
</evidence>
<dbReference type="Proteomes" id="UP000011014">
    <property type="component" value="Unassembled WGS sequence"/>
</dbReference>
<feature type="chain" id="PRO_5003193801" description="SEA domain-containing protein" evidence="1">
    <location>
        <begin position="18"/>
        <end position="237"/>
    </location>
</feature>
<evidence type="ECO:0000313" key="2">
    <source>
        <dbReference type="EMBL" id="CBY38896.1"/>
    </source>
</evidence>
<feature type="signal peptide" evidence="1">
    <location>
        <begin position="1"/>
        <end position="17"/>
    </location>
</feature>
<dbReference type="EMBL" id="FN655356">
    <property type="protein sequence ID" value="CBY38896.1"/>
    <property type="molecule type" value="Genomic_DNA"/>
</dbReference>
<protein>
    <recommendedName>
        <fullName evidence="3">SEA domain-containing protein</fullName>
    </recommendedName>
</protein>
<reference evidence="2" key="1">
    <citation type="journal article" date="2010" name="Science">
        <title>Plasticity of animal genome architecture unmasked by rapid evolution of a pelagic tunicate.</title>
        <authorList>
            <person name="Denoeud F."/>
            <person name="Henriet S."/>
            <person name="Mungpakdee S."/>
            <person name="Aury J.M."/>
            <person name="Da Silva C."/>
            <person name="Brinkmann H."/>
            <person name="Mikhaleva J."/>
            <person name="Olsen L.C."/>
            <person name="Jubin C."/>
            <person name="Canestro C."/>
            <person name="Bouquet J.M."/>
            <person name="Danks G."/>
            <person name="Poulain J."/>
            <person name="Campsteijn C."/>
            <person name="Adamski M."/>
            <person name="Cross I."/>
            <person name="Yadetie F."/>
            <person name="Muffato M."/>
            <person name="Louis A."/>
            <person name="Butcher S."/>
            <person name="Tsagkogeorga G."/>
            <person name="Konrad A."/>
            <person name="Singh S."/>
            <person name="Jensen M.F."/>
            <person name="Cong E.H."/>
            <person name="Eikeseth-Otteraa H."/>
            <person name="Noel B."/>
            <person name="Anthouard V."/>
            <person name="Porcel B.M."/>
            <person name="Kachouri-Lafond R."/>
            <person name="Nishino A."/>
            <person name="Ugolini M."/>
            <person name="Chourrout P."/>
            <person name="Nishida H."/>
            <person name="Aasland R."/>
            <person name="Huzurbazar S."/>
            <person name="Westhof E."/>
            <person name="Delsuc F."/>
            <person name="Lehrach H."/>
            <person name="Reinhardt R."/>
            <person name="Weissenbach J."/>
            <person name="Roy S.W."/>
            <person name="Artiguenave F."/>
            <person name="Postlethwait J.H."/>
            <person name="Manak J.R."/>
            <person name="Thompson E.M."/>
            <person name="Jaillon O."/>
            <person name="Du Pasquier L."/>
            <person name="Boudinot P."/>
            <person name="Liberles D.A."/>
            <person name="Volff J.N."/>
            <person name="Philippe H."/>
            <person name="Lenhard B."/>
            <person name="Roest Crollius H."/>
            <person name="Wincker P."/>
            <person name="Chourrout D."/>
        </authorList>
    </citation>
    <scope>NUCLEOTIDE SEQUENCE [LARGE SCALE GENOMIC DNA]</scope>
</reference>
<evidence type="ECO:0000256" key="1">
    <source>
        <dbReference type="SAM" id="SignalP"/>
    </source>
</evidence>
<proteinExistence type="predicted"/>
<sequence>MKIFSKLFFVFATVSNAQEASVLDSHGFSEGVFDNTVLYESVDKRVRRQVDDIEGSVEPDDILSKITTTVETTLITEIAFDEDLLNKNSDAYSAKKAEIIEDFTPILEIISDDSSAEYTKEEIDVTFVRASESRRRRQADSSMNVVLKIPFVSESTEALSDELKTSVQDNIEKITTETITEELTSGNIDADSLFTQNQEVSVDSVVDAEDLREWNSGSQLKICNSVFIATILLKLLN</sequence>
<dbReference type="AlphaFoldDB" id="E4YTV7"/>
<name>E4YTV7_OIKDI</name>